<organism evidence="4 5">
    <name type="scientific">Thermaerobacter composti</name>
    <dbReference type="NCBI Taxonomy" id="554949"/>
    <lineage>
        <taxon>Bacteria</taxon>
        <taxon>Bacillati</taxon>
        <taxon>Bacillota</taxon>
        <taxon>Clostridia</taxon>
        <taxon>Eubacteriales</taxon>
        <taxon>Clostridiales Family XVII. Incertae Sedis</taxon>
        <taxon>Thermaerobacter</taxon>
    </lineage>
</organism>
<evidence type="ECO:0000256" key="1">
    <source>
        <dbReference type="ARBA" id="ARBA00010062"/>
    </source>
</evidence>
<reference evidence="4 5" key="1">
    <citation type="submission" date="2023-08" db="EMBL/GenBank/DDBJ databases">
        <title>Genome sequence of Thermaerobacter compostii strain Ins1, a spore-forming filamentous bacterium isolated from a deep geothermal reservoir.</title>
        <authorList>
            <person name="Bregnard D."/>
            <person name="Gonzalez D."/>
            <person name="Junier P."/>
        </authorList>
    </citation>
    <scope>NUCLEOTIDE SEQUENCE [LARGE SCALE GENOMIC DNA]</scope>
    <source>
        <strain evidence="4 5">Ins1</strain>
    </source>
</reference>
<dbReference type="PANTHER" id="PTHR30483:SF6">
    <property type="entry name" value="PERIPLASMIC BINDING PROTEIN OF ABC TRANSPORTER FOR NATURAL AMINO ACIDS"/>
    <property type="match status" value="1"/>
</dbReference>
<keyword evidence="5" id="KW-1185">Reference proteome</keyword>
<evidence type="ECO:0000256" key="2">
    <source>
        <dbReference type="ARBA" id="ARBA00022729"/>
    </source>
</evidence>
<dbReference type="EMBL" id="CP132508">
    <property type="protein sequence ID" value="WPD18530.1"/>
    <property type="molecule type" value="Genomic_DNA"/>
</dbReference>
<evidence type="ECO:0000313" key="5">
    <source>
        <dbReference type="Proteomes" id="UP001304683"/>
    </source>
</evidence>
<name>A0ABZ0QQ40_9FIRM</name>
<proteinExistence type="inferred from homology"/>
<accession>A0ABZ0QQ40</accession>
<dbReference type="SUPFAM" id="SSF53822">
    <property type="entry name" value="Periplasmic binding protein-like I"/>
    <property type="match status" value="1"/>
</dbReference>
<dbReference type="InterPro" id="IPR028082">
    <property type="entry name" value="Peripla_BP_I"/>
</dbReference>
<dbReference type="Proteomes" id="UP001304683">
    <property type="component" value="Chromosome"/>
</dbReference>
<comment type="similarity">
    <text evidence="1">Belongs to the leucine-binding protein family.</text>
</comment>
<evidence type="ECO:0000259" key="3">
    <source>
        <dbReference type="Pfam" id="PF13458"/>
    </source>
</evidence>
<keyword evidence="2" id="KW-0732">Signal</keyword>
<dbReference type="Pfam" id="PF13458">
    <property type="entry name" value="Peripla_BP_6"/>
    <property type="match status" value="1"/>
</dbReference>
<dbReference type="InterPro" id="IPR028081">
    <property type="entry name" value="Leu-bd"/>
</dbReference>
<dbReference type="Gene3D" id="3.40.50.2300">
    <property type="match status" value="2"/>
</dbReference>
<dbReference type="PANTHER" id="PTHR30483">
    <property type="entry name" value="LEUCINE-SPECIFIC-BINDING PROTEIN"/>
    <property type="match status" value="1"/>
</dbReference>
<gene>
    <name evidence="4" type="ORF">Q5761_09185</name>
</gene>
<feature type="domain" description="Leucine-binding protein" evidence="3">
    <location>
        <begin position="36"/>
        <end position="374"/>
    </location>
</feature>
<sequence length="426" mass="46928">MLLSMLMVLILSGCGSQGQSGGGSQQQGGQPSSQGEIKVALLAPQTGTAASSGRDMINGWNLWWEQHGDTVAGRKVVTIVYDTASDPNTAVNQARKAVEQDRVQMVVGPYLANEGLAVAPYLIGQKVPMFLPTVSADDLTQRKRSPYVVRVAGWTSSQTTHPAGEWAYQQGYRRVMTIGNAYAFGYETVGGFARTFTEAGGTIVKQLWAPLGTTDYSPYLSQVQAENPDAVFVEMVGADAVHFLEQWSSLGLKGKVPLIGNETLTDQSNLRNVHGDAGLDIITFGHYAEGRDDPATKEFVETYAKRYGVLPSYMAAAFYTAGQWLTTAIEQVQGNVENTDEFLNSVRSVKLDNSPLGPMEMDEYGNPIQNVYIRKTVYVPQELQQYGRIWNVVLQTYPRVSQFWKYNPDDFLKQPVYSESYQGYGK</sequence>
<dbReference type="InterPro" id="IPR051010">
    <property type="entry name" value="BCAA_transport"/>
</dbReference>
<evidence type="ECO:0000313" key="4">
    <source>
        <dbReference type="EMBL" id="WPD18530.1"/>
    </source>
</evidence>
<dbReference type="RefSeq" id="WP_318750356.1">
    <property type="nucleotide sequence ID" value="NZ_CP132508.1"/>
</dbReference>
<protein>
    <submittedName>
        <fullName evidence="4">Penicillin-binding protein activator</fullName>
    </submittedName>
</protein>
<dbReference type="CDD" id="cd06332">
    <property type="entry name" value="PBP1_aromatic_compounds-like"/>
    <property type="match status" value="1"/>
</dbReference>